<dbReference type="Proteomes" id="UP000775213">
    <property type="component" value="Unassembled WGS sequence"/>
</dbReference>
<sequence length="104" mass="12039">MASKTSGLRKKRVATYDKFKFISKAAMSRFTELIVSKSLIPEHGFLNPTQPIIQTIYARGWVHFYEEPFATIINLVKVAYDFKCYVRGRCVPFHSSIINRVHKV</sequence>
<protein>
    <submittedName>
        <fullName evidence="1">Uncharacterized protein</fullName>
    </submittedName>
</protein>
<name>A0AAV7FYA5_DENCH</name>
<proteinExistence type="predicted"/>
<accession>A0AAV7FYA5</accession>
<dbReference type="AlphaFoldDB" id="A0AAV7FYA5"/>
<reference evidence="1 2" key="1">
    <citation type="journal article" date="2021" name="Hortic Res">
        <title>Chromosome-scale assembly of the Dendrobium chrysotoxum genome enhances the understanding of orchid evolution.</title>
        <authorList>
            <person name="Zhang Y."/>
            <person name="Zhang G.Q."/>
            <person name="Zhang D."/>
            <person name="Liu X.D."/>
            <person name="Xu X.Y."/>
            <person name="Sun W.H."/>
            <person name="Yu X."/>
            <person name="Zhu X."/>
            <person name="Wang Z.W."/>
            <person name="Zhao X."/>
            <person name="Zhong W.Y."/>
            <person name="Chen H."/>
            <person name="Yin W.L."/>
            <person name="Huang T."/>
            <person name="Niu S.C."/>
            <person name="Liu Z.J."/>
        </authorList>
    </citation>
    <scope>NUCLEOTIDE SEQUENCE [LARGE SCALE GENOMIC DNA]</scope>
    <source>
        <strain evidence="1">Lindl</strain>
    </source>
</reference>
<comment type="caution">
    <text evidence="1">The sequence shown here is derived from an EMBL/GenBank/DDBJ whole genome shotgun (WGS) entry which is preliminary data.</text>
</comment>
<dbReference type="EMBL" id="JAGFBR010000019">
    <property type="protein sequence ID" value="KAH0449056.1"/>
    <property type="molecule type" value="Genomic_DNA"/>
</dbReference>
<organism evidence="1 2">
    <name type="scientific">Dendrobium chrysotoxum</name>
    <name type="common">Orchid</name>
    <dbReference type="NCBI Taxonomy" id="161865"/>
    <lineage>
        <taxon>Eukaryota</taxon>
        <taxon>Viridiplantae</taxon>
        <taxon>Streptophyta</taxon>
        <taxon>Embryophyta</taxon>
        <taxon>Tracheophyta</taxon>
        <taxon>Spermatophyta</taxon>
        <taxon>Magnoliopsida</taxon>
        <taxon>Liliopsida</taxon>
        <taxon>Asparagales</taxon>
        <taxon>Orchidaceae</taxon>
        <taxon>Epidendroideae</taxon>
        <taxon>Malaxideae</taxon>
        <taxon>Dendrobiinae</taxon>
        <taxon>Dendrobium</taxon>
    </lineage>
</organism>
<keyword evidence="2" id="KW-1185">Reference proteome</keyword>
<evidence type="ECO:0000313" key="2">
    <source>
        <dbReference type="Proteomes" id="UP000775213"/>
    </source>
</evidence>
<gene>
    <name evidence="1" type="ORF">IEQ34_022856</name>
</gene>
<evidence type="ECO:0000313" key="1">
    <source>
        <dbReference type="EMBL" id="KAH0449056.1"/>
    </source>
</evidence>